<dbReference type="RefSeq" id="WP_060858771.1">
    <property type="nucleotide sequence ID" value="NZ_FCOC02000030.1"/>
</dbReference>
<keyword evidence="11" id="KW-0812">Transmembrane</keyword>
<dbReference type="PANTHER" id="PTHR11465:SF9">
    <property type="entry name" value="CATALASE"/>
    <property type="match status" value="1"/>
</dbReference>
<comment type="cofactor">
    <cofactor evidence="8">
        <name>heme</name>
        <dbReference type="ChEBI" id="CHEBI:30413"/>
    </cofactor>
</comment>
<feature type="transmembrane region" description="Helical" evidence="11">
    <location>
        <begin position="12"/>
        <end position="35"/>
    </location>
</feature>
<evidence type="ECO:0000256" key="11">
    <source>
        <dbReference type="SAM" id="Phobius"/>
    </source>
</evidence>
<reference evidence="13 14" key="1">
    <citation type="submission" date="2016-01" db="EMBL/GenBank/DDBJ databases">
        <authorList>
            <person name="Oliw E.H."/>
        </authorList>
    </citation>
    <scope>NUCLEOTIDE SEQUENCE [LARGE SCALE GENOMIC DNA]</scope>
    <source>
        <strain evidence="13">LMG 22029</strain>
    </source>
</reference>
<evidence type="ECO:0000256" key="3">
    <source>
        <dbReference type="ARBA" id="ARBA00022559"/>
    </source>
</evidence>
<evidence type="ECO:0000256" key="2">
    <source>
        <dbReference type="ARBA" id="ARBA00005329"/>
    </source>
</evidence>
<dbReference type="EMBL" id="FCOC02000030">
    <property type="protein sequence ID" value="SAL53324.1"/>
    <property type="molecule type" value="Genomic_DNA"/>
</dbReference>
<dbReference type="AlphaFoldDB" id="A0A158I9S9"/>
<dbReference type="PIRSF" id="PIRSF000296">
    <property type="entry name" value="SrpA"/>
    <property type="match status" value="1"/>
</dbReference>
<dbReference type="GO" id="GO:0005737">
    <property type="term" value="C:cytoplasm"/>
    <property type="evidence" value="ECO:0007669"/>
    <property type="project" value="TreeGrafter"/>
</dbReference>
<evidence type="ECO:0000256" key="7">
    <source>
        <dbReference type="ARBA" id="ARBA00023004"/>
    </source>
</evidence>
<name>A0A158I9S9_CABSO</name>
<dbReference type="InterPro" id="IPR020835">
    <property type="entry name" value="Catalase_sf"/>
</dbReference>
<dbReference type="InterPro" id="IPR011614">
    <property type="entry name" value="Catalase_core"/>
</dbReference>
<dbReference type="SMART" id="SM01060">
    <property type="entry name" value="Catalase"/>
    <property type="match status" value="1"/>
</dbReference>
<comment type="similarity">
    <text evidence="2 8">Belongs to the catalase family.</text>
</comment>
<keyword evidence="4 8" id="KW-0349">Heme</keyword>
<dbReference type="CDD" id="cd08153">
    <property type="entry name" value="srpA_like"/>
    <property type="match status" value="1"/>
</dbReference>
<dbReference type="GO" id="GO:0004096">
    <property type="term" value="F:catalase activity"/>
    <property type="evidence" value="ECO:0007669"/>
    <property type="project" value="InterPro"/>
</dbReference>
<dbReference type="PROSITE" id="PS51402">
    <property type="entry name" value="CATALASE_3"/>
    <property type="match status" value="1"/>
</dbReference>
<dbReference type="EC" id="1.11.1.-" evidence="8"/>
<sequence length="359" mass="39157">MTEKRRRSSLISRYALIAVTIGATAGLFAWAGGWVHGPIGQQPLTSGRLIDAFEANTGPHPGFRRNHAKGVCVSGRFESNGNGTQLSRASVFRPGVVPVVGRLSAPGFDPTQEDDTAMVRSLALSFTLSHGEQWRTAMNSVPIFAVSTPQALLEQLAASRPDAASGRVDPAKMEMFLEKHPETRAFHEWLSSHPASSTFYDASYFSINAFKFTNAAGNTRFVRWSVVPDATYRPVAASAARDPDFLAHDLSKRLERGPVRWHLMITPAGPGDPTNDATRVWPEERELHRVDAGVLVIGRAESQIDGPCRDINFDPLVLPVGMEPSDDPLLAARSSAYAVSFNRRTREEALAAQAASNRR</sequence>
<feature type="active site" evidence="9">
    <location>
        <position position="67"/>
    </location>
</feature>
<dbReference type="InterPro" id="IPR018028">
    <property type="entry name" value="Catalase"/>
</dbReference>
<dbReference type="GO" id="GO:0020037">
    <property type="term" value="F:heme binding"/>
    <property type="evidence" value="ECO:0007669"/>
    <property type="project" value="InterPro"/>
</dbReference>
<dbReference type="InterPro" id="IPR024168">
    <property type="entry name" value="Catalase_SrpA-type_pred"/>
</dbReference>
<gene>
    <name evidence="13" type="ORF">AWB64_05810</name>
</gene>
<organism evidence="13 14">
    <name type="scientific">Caballeronia sordidicola</name>
    <name type="common">Burkholderia sordidicola</name>
    <dbReference type="NCBI Taxonomy" id="196367"/>
    <lineage>
        <taxon>Bacteria</taxon>
        <taxon>Pseudomonadati</taxon>
        <taxon>Pseudomonadota</taxon>
        <taxon>Betaproteobacteria</taxon>
        <taxon>Burkholderiales</taxon>
        <taxon>Burkholderiaceae</taxon>
        <taxon>Caballeronia</taxon>
    </lineage>
</organism>
<evidence type="ECO:0000256" key="9">
    <source>
        <dbReference type="PIRSR" id="PIRSR000296-1"/>
    </source>
</evidence>
<keyword evidence="3 8" id="KW-0575">Peroxidase</keyword>
<evidence type="ECO:0000256" key="8">
    <source>
        <dbReference type="PIRNR" id="PIRNR000296"/>
    </source>
</evidence>
<keyword evidence="11" id="KW-0472">Membrane</keyword>
<dbReference type="Proteomes" id="UP000054893">
    <property type="component" value="Unassembled WGS sequence"/>
</dbReference>
<feature type="domain" description="Catalase core" evidence="12">
    <location>
        <begin position="28"/>
        <end position="359"/>
    </location>
</feature>
<evidence type="ECO:0000256" key="6">
    <source>
        <dbReference type="ARBA" id="ARBA00023002"/>
    </source>
</evidence>
<dbReference type="Gene3D" id="2.40.180.10">
    <property type="entry name" value="Catalase core domain"/>
    <property type="match status" value="1"/>
</dbReference>
<evidence type="ECO:0000259" key="12">
    <source>
        <dbReference type="SMART" id="SM01060"/>
    </source>
</evidence>
<dbReference type="Pfam" id="PF00199">
    <property type="entry name" value="Catalase"/>
    <property type="match status" value="1"/>
</dbReference>
<keyword evidence="5 8" id="KW-0479">Metal-binding</keyword>
<dbReference type="GO" id="GO:0042744">
    <property type="term" value="P:hydrogen peroxide catabolic process"/>
    <property type="evidence" value="ECO:0007669"/>
    <property type="project" value="TreeGrafter"/>
</dbReference>
<proteinExistence type="inferred from homology"/>
<keyword evidence="7 8" id="KW-0408">Iron</keyword>
<keyword evidence="6 8" id="KW-0560">Oxidoreductase</keyword>
<comment type="function">
    <text evidence="1">Decomposes hydrogen peroxide into water and oxygen; serves to protect cells from the toxic effects of hydrogen peroxide.</text>
</comment>
<dbReference type="SUPFAM" id="SSF56634">
    <property type="entry name" value="Heme-dependent catalase-like"/>
    <property type="match status" value="1"/>
</dbReference>
<evidence type="ECO:0000256" key="5">
    <source>
        <dbReference type="ARBA" id="ARBA00022723"/>
    </source>
</evidence>
<evidence type="ECO:0000313" key="13">
    <source>
        <dbReference type="EMBL" id="SAL53324.1"/>
    </source>
</evidence>
<dbReference type="OrthoDB" id="255727at2"/>
<evidence type="ECO:0000256" key="10">
    <source>
        <dbReference type="PIRSR" id="PIRSR000296-2"/>
    </source>
</evidence>
<keyword evidence="11" id="KW-1133">Transmembrane helix</keyword>
<dbReference type="PANTHER" id="PTHR11465">
    <property type="entry name" value="CATALASE"/>
    <property type="match status" value="1"/>
</dbReference>
<feature type="binding site" description="axial binding residue" evidence="10">
    <location>
        <position position="337"/>
    </location>
    <ligand>
        <name>heme</name>
        <dbReference type="ChEBI" id="CHEBI:30413"/>
    </ligand>
    <ligandPart>
        <name>Fe</name>
        <dbReference type="ChEBI" id="CHEBI:18248"/>
    </ligandPart>
</feature>
<accession>A0A158I9S9</accession>
<evidence type="ECO:0000313" key="14">
    <source>
        <dbReference type="Proteomes" id="UP000054893"/>
    </source>
</evidence>
<evidence type="ECO:0000256" key="1">
    <source>
        <dbReference type="ARBA" id="ARBA00002974"/>
    </source>
</evidence>
<comment type="function">
    <text evidence="8">Has an organic peroxide-dependent peroxidase activity.</text>
</comment>
<dbReference type="Gene3D" id="1.20.1280.120">
    <property type="match status" value="1"/>
</dbReference>
<evidence type="ECO:0000256" key="4">
    <source>
        <dbReference type="ARBA" id="ARBA00022617"/>
    </source>
</evidence>
<protein>
    <recommendedName>
        <fullName evidence="8">Catalase-related peroxidase</fullName>
        <ecNumber evidence="8">1.11.1.-</ecNumber>
    </recommendedName>
</protein>
<dbReference type="GO" id="GO:0046872">
    <property type="term" value="F:metal ion binding"/>
    <property type="evidence" value="ECO:0007669"/>
    <property type="project" value="UniProtKB-KW"/>
</dbReference>
<dbReference type="GO" id="GO:0042542">
    <property type="term" value="P:response to hydrogen peroxide"/>
    <property type="evidence" value="ECO:0007669"/>
    <property type="project" value="TreeGrafter"/>
</dbReference>